<evidence type="ECO:0000313" key="3">
    <source>
        <dbReference type="Proteomes" id="UP001321749"/>
    </source>
</evidence>
<sequence>MASAFHLPGAYPGSAPATPSDETTATPQPQQPVEAPHQHNHYDRNKLHNREDPRGHAVTDSGVGLTDSEPIYTTQNEYHWKAPSEAVGGGTYSREQSAAFEAPRQRDLPRNPDLASRGAEHDVHTRVPKADTTRAKLPPRESEEEFPQRQSEGGSRLSGIDYNGSDKSMTEHVPTRTGGQTDGGFPPYWGALPKAAGGGIYNTVVGHGSANDDHDQHHGLHQRGGIHNSVAGHGSNDTESQRHSFSQSGQNFTPVAGNAGPSSSSPAASGGLLAAPLPKIAEGEQKKSFAPSAADYKTPGHGEALLAAPAARSAEPQVSSKTSIAQPKPEQPHQRAFPLAPSHAGREDERKRSSSQTRNPALAAAAGLGAGAAAYGLADKHEKDKLQAEPTRAAQQTRHSRSTSEDHGRQPPVGIFARRSREERRSSSADKHNKNLHSEEKRHSKIFGRFHRNKDEDPNEHTPAHEPAGKSVDYPMENMAGIAPASPKTRNVLRKGSRNEGARGSREPSTDREHSRHRKEKVAAAAGVGALGLHHHKKEENLKDASRRSSMSETGKPVADAAHPPLGARGANNNGNAAAAPVRHAQVAAAGAGAGLLAGVGGYGMAKRNDVPEHETIQEVSTPFEHPREPPLPPHAGESEFGHASGPTSTTMAHHAHNEPRAAFTALPTAASAGLKPAHAPASDASSRGVVTQQPGEYNQLPSGTASGVKQEATHSSGSGASKGLMAAGALGAASAMKHDNYRPSESTTSQKGVSGDYRHLPSGTASGVKVEGAGHSPEHNVASHGRGTDGYNHLHSGTASGVKPPTSSATNTAAAAARPANERTDSGPYNKLPSGTPSGVKIKSKEQRTRRTSEPAVNAQTYSSNMPPRQSLDASSARKDLPLPPSSSSPTDANSPIHHTILRAPETGRAAYPETQDRSTMHATAYPNAAQAKNMSPEVMPESYRESVMPPHTSQPQEKNMSPEVMPESYRHSVIPPHTSRSHGAERDVSPRGTTTNDVVSSAPAWQQSKPSAPEPSIPVPSSNQAQNNTLPQSKDRSAAIDPALAAATASWGVQGSTIGHVPITDKVTHKCEHCGNDTDITSYVRRAQESLLGGNGKIGGGNSGLWKSSK</sequence>
<dbReference type="EMBL" id="MU864958">
    <property type="protein sequence ID" value="KAK4463577.1"/>
    <property type="molecule type" value="Genomic_DNA"/>
</dbReference>
<keyword evidence="3" id="KW-1185">Reference proteome</keyword>
<feature type="region of interest" description="Disordered" evidence="1">
    <location>
        <begin position="1"/>
        <end position="190"/>
    </location>
</feature>
<feature type="compositionally biased region" description="Low complexity" evidence="1">
    <location>
        <begin position="662"/>
        <end position="673"/>
    </location>
</feature>
<feature type="region of interest" description="Disordered" evidence="1">
    <location>
        <begin position="379"/>
        <end position="577"/>
    </location>
</feature>
<organism evidence="2 3">
    <name type="scientific">Cladorrhinum samala</name>
    <dbReference type="NCBI Taxonomy" id="585594"/>
    <lineage>
        <taxon>Eukaryota</taxon>
        <taxon>Fungi</taxon>
        <taxon>Dikarya</taxon>
        <taxon>Ascomycota</taxon>
        <taxon>Pezizomycotina</taxon>
        <taxon>Sordariomycetes</taxon>
        <taxon>Sordariomycetidae</taxon>
        <taxon>Sordariales</taxon>
        <taxon>Podosporaceae</taxon>
        <taxon>Cladorrhinum</taxon>
    </lineage>
</organism>
<feature type="compositionally biased region" description="Basic and acidic residues" evidence="1">
    <location>
        <begin position="36"/>
        <end position="57"/>
    </location>
</feature>
<feature type="region of interest" description="Disordered" evidence="1">
    <location>
        <begin position="616"/>
        <end position="1039"/>
    </location>
</feature>
<reference evidence="2" key="2">
    <citation type="submission" date="2023-06" db="EMBL/GenBank/DDBJ databases">
        <authorList>
            <consortium name="Lawrence Berkeley National Laboratory"/>
            <person name="Mondo S.J."/>
            <person name="Hensen N."/>
            <person name="Bonometti L."/>
            <person name="Westerberg I."/>
            <person name="Brannstrom I.O."/>
            <person name="Guillou S."/>
            <person name="Cros-Aarteil S."/>
            <person name="Calhoun S."/>
            <person name="Haridas S."/>
            <person name="Kuo A."/>
            <person name="Pangilinan J."/>
            <person name="Riley R."/>
            <person name="Labutti K."/>
            <person name="Andreopoulos B."/>
            <person name="Lipzen A."/>
            <person name="Chen C."/>
            <person name="Yanf M."/>
            <person name="Daum C."/>
            <person name="Ng V."/>
            <person name="Clum A."/>
            <person name="Steindorff A."/>
            <person name="Ohm R."/>
            <person name="Martin F."/>
            <person name="Silar P."/>
            <person name="Natvig D."/>
            <person name="Lalanne C."/>
            <person name="Gautier V."/>
            <person name="Ament-Velasquez S.L."/>
            <person name="Kruys A."/>
            <person name="Hutchinson M.I."/>
            <person name="Powell A.J."/>
            <person name="Barry K."/>
            <person name="Miller A.N."/>
            <person name="Grigoriev I.V."/>
            <person name="Debuchy R."/>
            <person name="Gladieux P."/>
            <person name="Thoren M.H."/>
            <person name="Johannesson H."/>
        </authorList>
    </citation>
    <scope>NUCLEOTIDE SEQUENCE</scope>
    <source>
        <strain evidence="2">PSN324</strain>
    </source>
</reference>
<feature type="compositionally biased region" description="Basic and acidic residues" evidence="1">
    <location>
        <begin position="419"/>
        <end position="442"/>
    </location>
</feature>
<feature type="compositionally biased region" description="Low complexity" evidence="1">
    <location>
        <begin position="567"/>
        <end position="577"/>
    </location>
</feature>
<feature type="compositionally biased region" description="Basic and acidic residues" evidence="1">
    <location>
        <begin position="538"/>
        <end position="547"/>
    </location>
</feature>
<feature type="compositionally biased region" description="Low complexity" evidence="1">
    <location>
        <begin position="523"/>
        <end position="532"/>
    </location>
</feature>
<feature type="compositionally biased region" description="Basic and acidic residues" evidence="1">
    <location>
        <begin position="453"/>
        <end position="468"/>
    </location>
</feature>
<evidence type="ECO:0000256" key="1">
    <source>
        <dbReference type="SAM" id="MobiDB-lite"/>
    </source>
</evidence>
<comment type="caution">
    <text evidence="2">The sequence shown here is derived from an EMBL/GenBank/DDBJ whole genome shotgun (WGS) entry which is preliminary data.</text>
</comment>
<feature type="compositionally biased region" description="Polar residues" evidence="1">
    <location>
        <begin position="1021"/>
        <end position="1034"/>
    </location>
</feature>
<feature type="compositionally biased region" description="Low complexity" evidence="1">
    <location>
        <begin position="806"/>
        <end position="820"/>
    </location>
</feature>
<feature type="compositionally biased region" description="Basic and acidic residues" evidence="1">
    <location>
        <begin position="118"/>
        <end position="141"/>
    </location>
</feature>
<feature type="compositionally biased region" description="Polar residues" evidence="1">
    <location>
        <begin position="993"/>
        <end position="1012"/>
    </location>
</feature>
<name>A0AAV9HRQ5_9PEZI</name>
<feature type="compositionally biased region" description="Basic residues" evidence="1">
    <location>
        <begin position="443"/>
        <end position="452"/>
    </location>
</feature>
<feature type="region of interest" description="Disordered" evidence="1">
    <location>
        <begin position="206"/>
        <end position="365"/>
    </location>
</feature>
<feature type="compositionally biased region" description="Basic and acidic residues" evidence="1">
    <location>
        <begin position="844"/>
        <end position="854"/>
    </location>
</feature>
<gene>
    <name evidence="2" type="ORF">QBC42DRAFT_173297</name>
</gene>
<feature type="compositionally biased region" description="Polar residues" evidence="1">
    <location>
        <begin position="235"/>
        <end position="253"/>
    </location>
</feature>
<feature type="compositionally biased region" description="Polar residues" evidence="1">
    <location>
        <begin position="684"/>
        <end position="708"/>
    </location>
</feature>
<feature type="compositionally biased region" description="Polar residues" evidence="1">
    <location>
        <begin position="859"/>
        <end position="875"/>
    </location>
</feature>
<protein>
    <submittedName>
        <fullName evidence="2">Uncharacterized protein</fullName>
    </submittedName>
</protein>
<dbReference type="Proteomes" id="UP001321749">
    <property type="component" value="Unassembled WGS sequence"/>
</dbReference>
<accession>A0AAV9HRQ5</accession>
<feature type="compositionally biased region" description="Basic and acidic residues" evidence="1">
    <location>
        <begin position="497"/>
        <end position="514"/>
    </location>
</feature>
<feature type="compositionally biased region" description="Low complexity" evidence="1">
    <location>
        <begin position="303"/>
        <end position="316"/>
    </location>
</feature>
<evidence type="ECO:0000313" key="2">
    <source>
        <dbReference type="EMBL" id="KAK4463577.1"/>
    </source>
</evidence>
<proteinExistence type="predicted"/>
<feature type="compositionally biased region" description="Polar residues" evidence="1">
    <location>
        <begin position="744"/>
        <end position="753"/>
    </location>
</feature>
<feature type="compositionally biased region" description="Low complexity" evidence="1">
    <location>
        <begin position="259"/>
        <end position="278"/>
    </location>
</feature>
<dbReference type="AlphaFoldDB" id="A0AAV9HRQ5"/>
<feature type="compositionally biased region" description="Low complexity" evidence="1">
    <location>
        <begin position="716"/>
        <end position="736"/>
    </location>
</feature>
<reference evidence="2" key="1">
    <citation type="journal article" date="2023" name="Mol. Phylogenet. Evol.">
        <title>Genome-scale phylogeny and comparative genomics of the fungal order Sordariales.</title>
        <authorList>
            <person name="Hensen N."/>
            <person name="Bonometti L."/>
            <person name="Westerberg I."/>
            <person name="Brannstrom I.O."/>
            <person name="Guillou S."/>
            <person name="Cros-Aarteil S."/>
            <person name="Calhoun S."/>
            <person name="Haridas S."/>
            <person name="Kuo A."/>
            <person name="Mondo S."/>
            <person name="Pangilinan J."/>
            <person name="Riley R."/>
            <person name="LaButti K."/>
            <person name="Andreopoulos B."/>
            <person name="Lipzen A."/>
            <person name="Chen C."/>
            <person name="Yan M."/>
            <person name="Daum C."/>
            <person name="Ng V."/>
            <person name="Clum A."/>
            <person name="Steindorff A."/>
            <person name="Ohm R.A."/>
            <person name="Martin F."/>
            <person name="Silar P."/>
            <person name="Natvig D.O."/>
            <person name="Lalanne C."/>
            <person name="Gautier V."/>
            <person name="Ament-Velasquez S.L."/>
            <person name="Kruys A."/>
            <person name="Hutchinson M.I."/>
            <person name="Powell A.J."/>
            <person name="Barry K."/>
            <person name="Miller A.N."/>
            <person name="Grigoriev I.V."/>
            <person name="Debuchy R."/>
            <person name="Gladieux P."/>
            <person name="Hiltunen Thoren M."/>
            <person name="Johannesson H."/>
        </authorList>
    </citation>
    <scope>NUCLEOTIDE SEQUENCE</scope>
    <source>
        <strain evidence="2">PSN324</strain>
    </source>
</reference>